<dbReference type="EMBL" id="FNHW01000001">
    <property type="protein sequence ID" value="SDM65338.1"/>
    <property type="molecule type" value="Genomic_DNA"/>
</dbReference>
<dbReference type="InterPro" id="IPR032819">
    <property type="entry name" value="TruB_C"/>
</dbReference>
<protein>
    <recommendedName>
        <fullName evidence="5">tRNA pseudouridine synthase B</fullName>
        <ecNumber evidence="5">5.4.99.25</ecNumber>
    </recommendedName>
    <alternativeName>
        <fullName evidence="5">tRNA pseudouridine(55) synthase</fullName>
        <shortName evidence="5">Psi55 synthase</shortName>
    </alternativeName>
    <alternativeName>
        <fullName evidence="5">tRNA pseudouridylate synthase</fullName>
    </alternativeName>
    <alternativeName>
        <fullName evidence="5">tRNA-uridine isomerase</fullName>
    </alternativeName>
</protein>
<accession>A0A1G9UZK5</accession>
<dbReference type="Gene3D" id="3.30.2350.10">
    <property type="entry name" value="Pseudouridine synthase"/>
    <property type="match status" value="1"/>
</dbReference>
<evidence type="ECO:0000313" key="9">
    <source>
        <dbReference type="Proteomes" id="UP000199544"/>
    </source>
</evidence>
<dbReference type="SUPFAM" id="SSF55120">
    <property type="entry name" value="Pseudouridine synthase"/>
    <property type="match status" value="1"/>
</dbReference>
<dbReference type="GO" id="GO:0160148">
    <property type="term" value="F:tRNA pseudouridine(55) synthase activity"/>
    <property type="evidence" value="ECO:0007669"/>
    <property type="project" value="UniProtKB-EC"/>
</dbReference>
<dbReference type="Proteomes" id="UP000199544">
    <property type="component" value="Unassembled WGS sequence"/>
</dbReference>
<dbReference type="InterPro" id="IPR020103">
    <property type="entry name" value="PsdUridine_synth_cat_dom_sf"/>
</dbReference>
<evidence type="ECO:0000313" key="8">
    <source>
        <dbReference type="EMBL" id="SDM65338.1"/>
    </source>
</evidence>
<evidence type="ECO:0000259" key="7">
    <source>
        <dbReference type="Pfam" id="PF16198"/>
    </source>
</evidence>
<dbReference type="AlphaFoldDB" id="A0A1G9UZK5"/>
<dbReference type="OrthoDB" id="9802309at2"/>
<dbReference type="CDD" id="cd02573">
    <property type="entry name" value="PseudoU_synth_EcTruB"/>
    <property type="match status" value="1"/>
</dbReference>
<name>A0A1G9UZK5_9BACL</name>
<feature type="active site" description="Nucleophile" evidence="5">
    <location>
        <position position="43"/>
    </location>
</feature>
<comment type="similarity">
    <text evidence="2 5">Belongs to the pseudouridine synthase TruB family. Type 1 subfamily.</text>
</comment>
<dbReference type="NCBIfam" id="TIGR00431">
    <property type="entry name" value="TruB"/>
    <property type="match status" value="1"/>
</dbReference>
<organism evidence="8 9">
    <name type="scientific">Fictibacillus solisalsi</name>
    <dbReference type="NCBI Taxonomy" id="459525"/>
    <lineage>
        <taxon>Bacteria</taxon>
        <taxon>Bacillati</taxon>
        <taxon>Bacillota</taxon>
        <taxon>Bacilli</taxon>
        <taxon>Bacillales</taxon>
        <taxon>Fictibacillaceae</taxon>
        <taxon>Fictibacillus</taxon>
    </lineage>
</organism>
<dbReference type="GO" id="GO:0031119">
    <property type="term" value="P:tRNA pseudouridine synthesis"/>
    <property type="evidence" value="ECO:0007669"/>
    <property type="project" value="UniProtKB-UniRule"/>
</dbReference>
<feature type="domain" description="tRNA pseudouridylate synthase B C-terminal" evidence="7">
    <location>
        <begin position="184"/>
        <end position="242"/>
    </location>
</feature>
<sequence length="307" mass="33736">MAGIQPEGILPLLKPAGMTSHDCVAKLRKMLKTKKVGHTGTLDPEVTGVLPVCVGRATKIAQYMSDYPKSYQAEAMIGKATTTEDAHGDVVEDKPVPEGVSAEAVKDALVSLTGRIMQVPPMFSAVKVNGKKLYQYAREGIEVERPARETTIYELNLLSEDAYFFGPYPVFPFFVSCSKGTYVRTLAVDIGKKLGYPAHMSHLVRTSSGPFDMGDCFTFEQIEQAIQDGNTNDLFLPIEKAIAHFDAITCDEEMEVRIKNGAVLPMVSEVQSTPFAVYNKHGKCIALYKQHPEKPGMMKPEKILAVE</sequence>
<dbReference type="GO" id="GO:1990481">
    <property type="term" value="P:mRNA pseudouridine synthesis"/>
    <property type="evidence" value="ECO:0007669"/>
    <property type="project" value="TreeGrafter"/>
</dbReference>
<feature type="domain" description="Pseudouridine synthase II N-terminal" evidence="6">
    <location>
        <begin position="28"/>
        <end position="183"/>
    </location>
</feature>
<dbReference type="Pfam" id="PF01509">
    <property type="entry name" value="TruB_N"/>
    <property type="match status" value="1"/>
</dbReference>
<dbReference type="RefSeq" id="WP_090233313.1">
    <property type="nucleotide sequence ID" value="NZ_FNHW01000001.1"/>
</dbReference>
<dbReference type="InterPro" id="IPR014780">
    <property type="entry name" value="tRNA_psdUridine_synth_TruB"/>
</dbReference>
<comment type="catalytic activity">
    <reaction evidence="1 5">
        <text>uridine(55) in tRNA = pseudouridine(55) in tRNA</text>
        <dbReference type="Rhea" id="RHEA:42532"/>
        <dbReference type="Rhea" id="RHEA-COMP:10101"/>
        <dbReference type="Rhea" id="RHEA-COMP:10102"/>
        <dbReference type="ChEBI" id="CHEBI:65314"/>
        <dbReference type="ChEBI" id="CHEBI:65315"/>
        <dbReference type="EC" id="5.4.99.25"/>
    </reaction>
</comment>
<dbReference type="EC" id="5.4.99.25" evidence="5"/>
<dbReference type="PANTHER" id="PTHR13767:SF2">
    <property type="entry name" value="PSEUDOURIDYLATE SYNTHASE TRUB1"/>
    <property type="match status" value="1"/>
</dbReference>
<evidence type="ECO:0000256" key="1">
    <source>
        <dbReference type="ARBA" id="ARBA00000385"/>
    </source>
</evidence>
<dbReference type="HAMAP" id="MF_01080">
    <property type="entry name" value="TruB_bact"/>
    <property type="match status" value="1"/>
</dbReference>
<proteinExistence type="inferred from homology"/>
<evidence type="ECO:0000256" key="5">
    <source>
        <dbReference type="HAMAP-Rule" id="MF_01080"/>
    </source>
</evidence>
<dbReference type="Pfam" id="PF16198">
    <property type="entry name" value="TruB_C_2"/>
    <property type="match status" value="1"/>
</dbReference>
<dbReference type="PANTHER" id="PTHR13767">
    <property type="entry name" value="TRNA-PSEUDOURIDINE SYNTHASE"/>
    <property type="match status" value="1"/>
</dbReference>
<evidence type="ECO:0000259" key="6">
    <source>
        <dbReference type="Pfam" id="PF01509"/>
    </source>
</evidence>
<dbReference type="GO" id="GO:0003723">
    <property type="term" value="F:RNA binding"/>
    <property type="evidence" value="ECO:0007669"/>
    <property type="project" value="InterPro"/>
</dbReference>
<evidence type="ECO:0000256" key="2">
    <source>
        <dbReference type="ARBA" id="ARBA00005642"/>
    </source>
</evidence>
<reference evidence="9" key="1">
    <citation type="submission" date="2016-10" db="EMBL/GenBank/DDBJ databases">
        <authorList>
            <person name="Varghese N."/>
            <person name="Submissions S."/>
        </authorList>
    </citation>
    <scope>NUCLEOTIDE SEQUENCE [LARGE SCALE GENOMIC DNA]</scope>
    <source>
        <strain evidence="9">CGMCC 1.6854</strain>
    </source>
</reference>
<dbReference type="FunFam" id="3.30.2350.10:FF:000011">
    <property type="entry name" value="tRNA pseudouridine synthase B"/>
    <property type="match status" value="1"/>
</dbReference>
<keyword evidence="4 5" id="KW-0413">Isomerase</keyword>
<comment type="function">
    <text evidence="5">Responsible for synthesis of pseudouridine from uracil-55 in the psi GC loop of transfer RNAs.</text>
</comment>
<dbReference type="STRING" id="459525.SAMN04488137_1260"/>
<dbReference type="InterPro" id="IPR002501">
    <property type="entry name" value="PsdUridine_synth_N"/>
</dbReference>
<gene>
    <name evidence="5" type="primary">truB</name>
    <name evidence="8" type="ORF">SAMN04488137_1260</name>
</gene>
<evidence type="ECO:0000256" key="3">
    <source>
        <dbReference type="ARBA" id="ARBA00022694"/>
    </source>
</evidence>
<keyword evidence="9" id="KW-1185">Reference proteome</keyword>
<keyword evidence="3 5" id="KW-0819">tRNA processing</keyword>
<evidence type="ECO:0000256" key="4">
    <source>
        <dbReference type="ARBA" id="ARBA00023235"/>
    </source>
</evidence>